<feature type="transmembrane region" description="Helical" evidence="1">
    <location>
        <begin position="132"/>
        <end position="149"/>
    </location>
</feature>
<proteinExistence type="predicted"/>
<feature type="transmembrane region" description="Helical" evidence="1">
    <location>
        <begin position="75"/>
        <end position="94"/>
    </location>
</feature>
<feature type="transmembrane region" description="Helical" evidence="1">
    <location>
        <begin position="35"/>
        <end position="55"/>
    </location>
</feature>
<evidence type="ECO:0000313" key="3">
    <source>
        <dbReference type="Proteomes" id="UP001597459"/>
    </source>
</evidence>
<keyword evidence="1" id="KW-1133">Transmembrane helix</keyword>
<sequence>MKFRKLIPIFLGILSALFFAVTFVLNRFMSVSGGHWIWSASFRFFWMLPLLLIVVGSQQKIKPLIREILKKPSKWMIWSTIGFGVFYLPLTFAASYAPSWLIACTWQITIVAGLILDTLSKGTFYHKNKQKKGYLFSGIILKGVFLTQIGQLEQISGSLLLISVLPVILAAFAYPLGNRKMMELTNGKLSGLQRTLGMTIASMPFWFVITIVGIFTAPQPTIVEVSQTFIVAIASGVIATTLFFMATDKVRTNKNRLAAVEATQATEVVFAFIGEVILLQIHMPDEYAIIGMLLICIGMVLHSIMS</sequence>
<feature type="transmembrane region" description="Helical" evidence="1">
    <location>
        <begin position="196"/>
        <end position="217"/>
    </location>
</feature>
<feature type="transmembrane region" description="Helical" evidence="1">
    <location>
        <begin position="7"/>
        <end position="29"/>
    </location>
</feature>
<feature type="transmembrane region" description="Helical" evidence="1">
    <location>
        <begin position="229"/>
        <end position="246"/>
    </location>
</feature>
<feature type="transmembrane region" description="Helical" evidence="1">
    <location>
        <begin position="287"/>
        <end position="305"/>
    </location>
</feature>
<dbReference type="InterPro" id="IPR032713">
    <property type="entry name" value="EmrE"/>
</dbReference>
<feature type="transmembrane region" description="Helical" evidence="1">
    <location>
        <begin position="155"/>
        <end position="176"/>
    </location>
</feature>
<dbReference type="Proteomes" id="UP001597459">
    <property type="component" value="Unassembled WGS sequence"/>
</dbReference>
<gene>
    <name evidence="2" type="ORF">ACFSTE_19850</name>
</gene>
<dbReference type="EMBL" id="JBHULX010000039">
    <property type="protein sequence ID" value="MFD2593102.1"/>
    <property type="molecule type" value="Genomic_DNA"/>
</dbReference>
<reference evidence="3" key="1">
    <citation type="journal article" date="2019" name="Int. J. Syst. Evol. Microbiol.">
        <title>The Global Catalogue of Microorganisms (GCM) 10K type strain sequencing project: providing services to taxonomists for standard genome sequencing and annotation.</title>
        <authorList>
            <consortium name="The Broad Institute Genomics Platform"/>
            <consortium name="The Broad Institute Genome Sequencing Center for Infectious Disease"/>
            <person name="Wu L."/>
            <person name="Ma J."/>
        </authorList>
    </citation>
    <scope>NUCLEOTIDE SEQUENCE [LARGE SCALE GENOMIC DNA]</scope>
    <source>
        <strain evidence="3">KCTC 42423</strain>
    </source>
</reference>
<evidence type="ECO:0000256" key="1">
    <source>
        <dbReference type="SAM" id="Phobius"/>
    </source>
</evidence>
<keyword evidence="1" id="KW-0472">Membrane</keyword>
<name>A0ABW5NC07_9FLAO</name>
<protein>
    <submittedName>
        <fullName evidence="2">Multidrug resistance efflux transporter family protein</fullName>
    </submittedName>
</protein>
<accession>A0ABW5NC07</accession>
<keyword evidence="3" id="KW-1185">Reference proteome</keyword>
<feature type="transmembrane region" description="Helical" evidence="1">
    <location>
        <begin position="100"/>
        <end position="120"/>
    </location>
</feature>
<keyword evidence="1" id="KW-0812">Transmembrane</keyword>
<dbReference type="RefSeq" id="WP_378255309.1">
    <property type="nucleotide sequence ID" value="NZ_JBHSJV010000001.1"/>
</dbReference>
<comment type="caution">
    <text evidence="2">The sequence shown here is derived from an EMBL/GenBank/DDBJ whole genome shotgun (WGS) entry which is preliminary data.</text>
</comment>
<evidence type="ECO:0000313" key="2">
    <source>
        <dbReference type="EMBL" id="MFD2593102.1"/>
    </source>
</evidence>
<dbReference type="Pfam" id="PF13536">
    <property type="entry name" value="EmrE"/>
    <property type="match status" value="1"/>
</dbReference>
<organism evidence="2 3">
    <name type="scientific">Aquimarina hainanensis</name>
    <dbReference type="NCBI Taxonomy" id="1578017"/>
    <lineage>
        <taxon>Bacteria</taxon>
        <taxon>Pseudomonadati</taxon>
        <taxon>Bacteroidota</taxon>
        <taxon>Flavobacteriia</taxon>
        <taxon>Flavobacteriales</taxon>
        <taxon>Flavobacteriaceae</taxon>
        <taxon>Aquimarina</taxon>
    </lineage>
</organism>